<gene>
    <name evidence="5" type="ORF">RVR_9565</name>
</gene>
<name>A0A7U3V0E2_9ACTN</name>
<evidence type="ECO:0000259" key="3">
    <source>
        <dbReference type="Pfam" id="PF02543"/>
    </source>
</evidence>
<dbReference type="InterPro" id="IPR003696">
    <property type="entry name" value="Carbtransf_dom"/>
</dbReference>
<dbReference type="PANTHER" id="PTHR34847:SF1">
    <property type="entry name" value="NODULATION PROTEIN U"/>
    <property type="match status" value="1"/>
</dbReference>
<evidence type="ECO:0000256" key="1">
    <source>
        <dbReference type="ARBA" id="ARBA00006129"/>
    </source>
</evidence>
<dbReference type="KEGG" id="arev:RVR_9565"/>
<feature type="compositionally biased region" description="Low complexity" evidence="2">
    <location>
        <begin position="597"/>
        <end position="616"/>
    </location>
</feature>
<feature type="domain" description="Carbamoyltransferase" evidence="3">
    <location>
        <begin position="37"/>
        <end position="367"/>
    </location>
</feature>
<keyword evidence="6" id="KW-1185">Reference proteome</keyword>
<dbReference type="Pfam" id="PF16861">
    <property type="entry name" value="Carbam_trans_C"/>
    <property type="match status" value="1"/>
</dbReference>
<feature type="compositionally biased region" description="Basic and acidic residues" evidence="2">
    <location>
        <begin position="618"/>
        <end position="627"/>
    </location>
</feature>
<feature type="region of interest" description="Disordered" evidence="2">
    <location>
        <begin position="597"/>
        <end position="627"/>
    </location>
</feature>
<reference evidence="5 6" key="2">
    <citation type="journal article" date="2011" name="J. Antibiot.">
        <title>Furaquinocins I and J: novel polyketide isoprenoid hybrid compounds from Streptomyces reveromyceticus SN-593.</title>
        <authorList>
            <person name="Panthee S."/>
            <person name="Takahashi S."/>
            <person name="Takagi H."/>
            <person name="Nogawa T."/>
            <person name="Oowada E."/>
            <person name="Uramoto M."/>
            <person name="Osada H."/>
        </authorList>
    </citation>
    <scope>NUCLEOTIDE SEQUENCE [LARGE SCALE GENOMIC DNA]</scope>
    <source>
        <strain evidence="5 6">SN-593</strain>
    </source>
</reference>
<protein>
    <submittedName>
        <fullName evidence="5">Putative carbamoyltransferase</fullName>
    </submittedName>
</protein>
<dbReference type="SUPFAM" id="SSF53067">
    <property type="entry name" value="Actin-like ATPase domain"/>
    <property type="match status" value="1"/>
</dbReference>
<keyword evidence="5" id="KW-0808">Transferase</keyword>
<evidence type="ECO:0000256" key="2">
    <source>
        <dbReference type="SAM" id="MobiDB-lite"/>
    </source>
</evidence>
<dbReference type="AlphaFoldDB" id="A0A7U3V0E2"/>
<dbReference type="InterPro" id="IPR043129">
    <property type="entry name" value="ATPase_NBD"/>
</dbReference>
<dbReference type="EMBL" id="AP018365">
    <property type="protein sequence ID" value="BBB01929.1"/>
    <property type="molecule type" value="Genomic_DNA"/>
</dbReference>
<reference evidence="5 6" key="3">
    <citation type="journal article" date="2011" name="Nat. Chem. Biol.">
        <title>Reveromycin A biosynthesis uses RevG and RevJ for stereospecific spiroacetal formation.</title>
        <authorList>
            <person name="Takahashi S."/>
            <person name="Toyoda A."/>
            <person name="Sekiyama Y."/>
            <person name="Takagi H."/>
            <person name="Nogawa T."/>
            <person name="Uramoto M."/>
            <person name="Suzuki R."/>
            <person name="Koshino H."/>
            <person name="Kumano T."/>
            <person name="Panthee S."/>
            <person name="Dairi T."/>
            <person name="Ishikawa J."/>
            <person name="Ikeda H."/>
            <person name="Sakaki Y."/>
            <person name="Osada H."/>
        </authorList>
    </citation>
    <scope>NUCLEOTIDE SEQUENCE [LARGE SCALE GENOMIC DNA]</scope>
    <source>
        <strain evidence="5 6">SN-593</strain>
    </source>
</reference>
<evidence type="ECO:0000259" key="4">
    <source>
        <dbReference type="Pfam" id="PF16861"/>
    </source>
</evidence>
<dbReference type="Gene3D" id="3.30.420.40">
    <property type="match status" value="2"/>
</dbReference>
<reference evidence="5 6" key="4">
    <citation type="journal article" date="2020" name="Sci. Rep.">
        <title>beta-carboline chemical signals induce reveromycin production through a LuxR family regulator in Streptomyces sp. SN-593.</title>
        <authorList>
            <person name="Panthee S."/>
            <person name="Kito N."/>
            <person name="Hayashi T."/>
            <person name="Shimizu T."/>
            <person name="Ishikawa J."/>
            <person name="Hamamoto H."/>
            <person name="Osada H."/>
            <person name="Takahashi S."/>
        </authorList>
    </citation>
    <scope>NUCLEOTIDE SEQUENCE [LARGE SCALE GENOMIC DNA]</scope>
    <source>
        <strain evidence="5 6">SN-593</strain>
    </source>
</reference>
<dbReference type="PANTHER" id="PTHR34847">
    <property type="entry name" value="NODULATION PROTEIN U"/>
    <property type="match status" value="1"/>
</dbReference>
<dbReference type="RefSeq" id="WP_202237798.1">
    <property type="nucleotide sequence ID" value="NZ_AP018365.1"/>
</dbReference>
<dbReference type="InterPro" id="IPR051338">
    <property type="entry name" value="NodU/CmcH_Carbamoyltrnsfr"/>
</dbReference>
<accession>A0A7U3V0E2</accession>
<dbReference type="GO" id="GO:0016740">
    <property type="term" value="F:transferase activity"/>
    <property type="evidence" value="ECO:0007669"/>
    <property type="project" value="UniProtKB-KW"/>
</dbReference>
<evidence type="ECO:0000313" key="6">
    <source>
        <dbReference type="Proteomes" id="UP000595703"/>
    </source>
</evidence>
<dbReference type="InterPro" id="IPR038152">
    <property type="entry name" value="Carbam_trans_C_sf"/>
</dbReference>
<organism evidence="5 6">
    <name type="scientific">Actinacidiphila reveromycinica</name>
    <dbReference type="NCBI Taxonomy" id="659352"/>
    <lineage>
        <taxon>Bacteria</taxon>
        <taxon>Bacillati</taxon>
        <taxon>Actinomycetota</taxon>
        <taxon>Actinomycetes</taxon>
        <taxon>Kitasatosporales</taxon>
        <taxon>Streptomycetaceae</taxon>
        <taxon>Actinacidiphila</taxon>
    </lineage>
</organism>
<comment type="similarity">
    <text evidence="1">Belongs to the NodU/CmcH family.</text>
</comment>
<dbReference type="InterPro" id="IPR031730">
    <property type="entry name" value="Carbam_trans_C"/>
</dbReference>
<reference evidence="5 6" key="1">
    <citation type="journal article" date="2010" name="J. Bacteriol.">
        <title>Biochemical characterization of a novel indole prenyltransferase from Streptomyces sp. SN-593.</title>
        <authorList>
            <person name="Takahashi S."/>
            <person name="Takagi H."/>
            <person name="Toyoda A."/>
            <person name="Uramoto M."/>
            <person name="Nogawa T."/>
            <person name="Ueki M."/>
            <person name="Sakaki Y."/>
            <person name="Osada H."/>
        </authorList>
    </citation>
    <scope>NUCLEOTIDE SEQUENCE [LARGE SCALE GENOMIC DNA]</scope>
    <source>
        <strain evidence="5 6">SN-593</strain>
    </source>
</reference>
<dbReference type="Proteomes" id="UP000595703">
    <property type="component" value="Chromosome"/>
</dbReference>
<feature type="domain" description="Carbamoyltransferase C-terminal" evidence="4">
    <location>
        <begin position="421"/>
        <end position="591"/>
    </location>
</feature>
<sequence>MRGRVLGFSGFDGSRDFKRRRLAGLTDQEYAVFQGADAAAALVADGQVVAAAAEERWDGLKHSERFPSGAADYCLRAGGLDPAALASGATDLLVAHSFDFAPERDFLVGQSDYYRELYDAVLDPAAVQEVAQRALGCDLTDRFVPVPHHLAHATGAYLPSGYRDALVVVSDGLGERWSATALAATPEGFETVCEIPAHDSLGLLYGLFTMYLGFRFGDGEYKVMGLAPHGDPERHLAVLTDQVLQLDTAGRYRTPILLSNVSTLDKETYRPALARLEELFGPRRAPGDPLDQRHKDIAASLQAALQAAQYHFLSHLRESTGLDRLCLSGGVALNCVANGTLLRSGLFSDIHVQPAAADDGAALGAALWAGWQRGERARPVRHTLLGPGYGPAECEAAAASVQGVTVTRFTDDKALTDHVAGLIDEGAVVGWFQGRMEFGPRALGNRSILADPRRPDMRARINALVKKRESFRPFAPAVTAEAAAELFEIDPEDVSRFAEMLFVCYVRPEHADRMPATTHVDGSARTQTVSSADNALFHQLIQAFEHRTGLPVLLNTSFNQANQPIVRTPQEAVDTFLAAGLDALVLGDLLLLPDGRPDAADASDAADAADAAAASAEGKAEERHADR</sequence>
<proteinExistence type="inferred from homology"/>
<evidence type="ECO:0000313" key="5">
    <source>
        <dbReference type="EMBL" id="BBB01929.1"/>
    </source>
</evidence>
<dbReference type="Gene3D" id="3.90.870.20">
    <property type="entry name" value="Carbamoyltransferase, C-terminal domain"/>
    <property type="match status" value="1"/>
</dbReference>
<dbReference type="Pfam" id="PF02543">
    <property type="entry name" value="Carbam_trans_N"/>
    <property type="match status" value="1"/>
</dbReference>